<dbReference type="Gene3D" id="3.40.30.10">
    <property type="entry name" value="Glutaredoxin"/>
    <property type="match status" value="1"/>
</dbReference>
<dbReference type="InterPro" id="IPR004046">
    <property type="entry name" value="GST_C"/>
</dbReference>
<sequence length="177" mass="20569">YENVACNNVYNFYYCLSSTVNNIRLVCGRPRGRLHFLGEHQNNNYLYLAKSLRPEEYFAGATKSDSARCDMYADAFTDLMGIGAEYAHEEDPEKKEAIFTNQILEDHLKKNGGEHFVGNKVLWCDLLALYVLSLLEELKSDILHEFPDLQSYYRNMRNLPQIKDYVENKWPPATVQK</sequence>
<dbReference type="SUPFAM" id="SSF47616">
    <property type="entry name" value="GST C-terminal domain-like"/>
    <property type="match status" value="1"/>
</dbReference>
<accession>A0A0K0DJZ1</accession>
<dbReference type="Pfam" id="PF14497">
    <property type="entry name" value="GST_C_3"/>
    <property type="match status" value="1"/>
</dbReference>
<dbReference type="CDD" id="cd03192">
    <property type="entry name" value="GST_C_Sigma_like"/>
    <property type="match status" value="1"/>
</dbReference>
<dbReference type="PANTHER" id="PTHR11571:SF150">
    <property type="entry name" value="GLUTATHIONE S-TRANSFERASE"/>
    <property type="match status" value="1"/>
</dbReference>
<reference evidence="2" key="1">
    <citation type="submission" date="2012-09" db="EMBL/GenBank/DDBJ databases">
        <authorList>
            <person name="Martin A.A."/>
        </authorList>
    </citation>
    <scope>NUCLEOTIDE SEQUENCE</scope>
</reference>
<evidence type="ECO:0000313" key="2">
    <source>
        <dbReference type="Proteomes" id="UP000035642"/>
    </source>
</evidence>
<name>A0A0K0DJZ1_ANGCA</name>
<dbReference type="GO" id="GO:0004364">
    <property type="term" value="F:glutathione transferase activity"/>
    <property type="evidence" value="ECO:0007669"/>
    <property type="project" value="TreeGrafter"/>
</dbReference>
<protein>
    <submittedName>
        <fullName evidence="3">GST C-terminal domain-containing protein</fullName>
    </submittedName>
</protein>
<dbReference type="Proteomes" id="UP000035642">
    <property type="component" value="Unassembled WGS sequence"/>
</dbReference>
<organism evidence="2 3">
    <name type="scientific">Angiostrongylus cantonensis</name>
    <name type="common">Rat lungworm</name>
    <dbReference type="NCBI Taxonomy" id="6313"/>
    <lineage>
        <taxon>Eukaryota</taxon>
        <taxon>Metazoa</taxon>
        <taxon>Ecdysozoa</taxon>
        <taxon>Nematoda</taxon>
        <taxon>Chromadorea</taxon>
        <taxon>Rhabditida</taxon>
        <taxon>Rhabditina</taxon>
        <taxon>Rhabditomorpha</taxon>
        <taxon>Strongyloidea</taxon>
        <taxon>Metastrongylidae</taxon>
        <taxon>Angiostrongylus</taxon>
    </lineage>
</organism>
<keyword evidence="2" id="KW-1185">Reference proteome</keyword>
<dbReference type="InterPro" id="IPR010987">
    <property type="entry name" value="Glutathione-S-Trfase_C-like"/>
</dbReference>
<dbReference type="InterPro" id="IPR050213">
    <property type="entry name" value="GST_superfamily"/>
</dbReference>
<dbReference type="Gene3D" id="1.20.1050.10">
    <property type="match status" value="1"/>
</dbReference>
<evidence type="ECO:0000313" key="3">
    <source>
        <dbReference type="WBParaSite" id="ACAC_0001177801-mRNA-1"/>
    </source>
</evidence>
<proteinExistence type="predicted"/>
<evidence type="ECO:0000259" key="1">
    <source>
        <dbReference type="PROSITE" id="PS50405"/>
    </source>
</evidence>
<dbReference type="PROSITE" id="PS50405">
    <property type="entry name" value="GST_CTER"/>
    <property type="match status" value="1"/>
</dbReference>
<dbReference type="GO" id="GO:0006749">
    <property type="term" value="P:glutathione metabolic process"/>
    <property type="evidence" value="ECO:0007669"/>
    <property type="project" value="TreeGrafter"/>
</dbReference>
<dbReference type="AlphaFoldDB" id="A0A0K0DJZ1"/>
<dbReference type="STRING" id="6313.A0A0K0DJZ1"/>
<dbReference type="WBParaSite" id="ACAC_0001177801-mRNA-1">
    <property type="protein sequence ID" value="ACAC_0001177801-mRNA-1"/>
    <property type="gene ID" value="ACAC_0001177801"/>
</dbReference>
<dbReference type="InterPro" id="IPR036282">
    <property type="entry name" value="Glutathione-S-Trfase_C_sf"/>
</dbReference>
<dbReference type="PANTHER" id="PTHR11571">
    <property type="entry name" value="GLUTATHIONE S-TRANSFERASE"/>
    <property type="match status" value="1"/>
</dbReference>
<feature type="domain" description="GST C-terminal" evidence="1">
    <location>
        <begin position="62"/>
        <end position="175"/>
    </location>
</feature>
<reference evidence="3" key="2">
    <citation type="submission" date="2017-02" db="UniProtKB">
        <authorList>
            <consortium name="WormBaseParasite"/>
        </authorList>
    </citation>
    <scope>IDENTIFICATION</scope>
</reference>